<evidence type="ECO:0000313" key="9">
    <source>
        <dbReference type="EMBL" id="EPY31692.1"/>
    </source>
</evidence>
<keyword evidence="6" id="KW-0479">Metal-binding</keyword>
<gene>
    <name evidence="9" type="ORF">STCU_03328</name>
</gene>
<dbReference type="Pfam" id="PF03006">
    <property type="entry name" value="HlyIII"/>
    <property type="match status" value="1"/>
</dbReference>
<feature type="region of interest" description="Disordered" evidence="7">
    <location>
        <begin position="53"/>
        <end position="106"/>
    </location>
</feature>
<evidence type="ECO:0000256" key="6">
    <source>
        <dbReference type="PIRSR" id="PIRSR604254-1"/>
    </source>
</evidence>
<keyword evidence="6" id="KW-0862">Zinc</keyword>
<feature type="transmembrane region" description="Helical" evidence="8">
    <location>
        <begin position="209"/>
        <end position="229"/>
    </location>
</feature>
<protein>
    <submittedName>
        <fullName evidence="9">Adiponectin receptor</fullName>
    </submittedName>
</protein>
<dbReference type="PANTHER" id="PTHR20855:SF52">
    <property type="entry name" value="ADIPONECTIN RECEPTOR PROTEIN"/>
    <property type="match status" value="1"/>
</dbReference>
<reference evidence="9 10" key="1">
    <citation type="journal article" date="2013" name="PLoS ONE">
        <title>Predicting the Proteins of Angomonas deanei, Strigomonas culicis and Their Respective Endosymbionts Reveals New Aspects of the Trypanosomatidae Family.</title>
        <authorList>
            <person name="Motta M.C."/>
            <person name="Martins A.C."/>
            <person name="de Souza S.S."/>
            <person name="Catta-Preta C.M."/>
            <person name="Silva R."/>
            <person name="Klein C.C."/>
            <person name="de Almeida L.G."/>
            <person name="de Lima Cunha O."/>
            <person name="Ciapina L.P."/>
            <person name="Brocchi M."/>
            <person name="Colabardini A.C."/>
            <person name="de Araujo Lima B."/>
            <person name="Machado C.R."/>
            <person name="de Almeida Soares C.M."/>
            <person name="Probst C.M."/>
            <person name="de Menezes C.B."/>
            <person name="Thompson C.E."/>
            <person name="Bartholomeu D.C."/>
            <person name="Gradia D.F."/>
            <person name="Pavoni D.P."/>
            <person name="Grisard E.C."/>
            <person name="Fantinatti-Garboggini F."/>
            <person name="Marchini F.K."/>
            <person name="Rodrigues-Luiz G.F."/>
            <person name="Wagner G."/>
            <person name="Goldman G.H."/>
            <person name="Fietto J.L."/>
            <person name="Elias M.C."/>
            <person name="Goldman M.H."/>
            <person name="Sagot M.F."/>
            <person name="Pereira M."/>
            <person name="Stoco P.H."/>
            <person name="de Mendonca-Neto R.P."/>
            <person name="Teixeira S.M."/>
            <person name="Maciel T.E."/>
            <person name="de Oliveira Mendes T.A."/>
            <person name="Urmenyi T.P."/>
            <person name="de Souza W."/>
            <person name="Schenkman S."/>
            <person name="de Vasconcelos A.T."/>
        </authorList>
    </citation>
    <scope>NUCLEOTIDE SEQUENCE [LARGE SCALE GENOMIC DNA]</scope>
</reference>
<dbReference type="PANTHER" id="PTHR20855">
    <property type="entry name" value="ADIPOR/PROGESTIN RECEPTOR-RELATED"/>
    <property type="match status" value="1"/>
</dbReference>
<keyword evidence="5 8" id="KW-0472">Membrane</keyword>
<dbReference type="GO" id="GO:0016020">
    <property type="term" value="C:membrane"/>
    <property type="evidence" value="ECO:0007669"/>
    <property type="project" value="UniProtKB-SubCell"/>
</dbReference>
<comment type="caution">
    <text evidence="9">The sequence shown here is derived from an EMBL/GenBank/DDBJ whole genome shotgun (WGS) entry which is preliminary data.</text>
</comment>
<feature type="transmembrane region" description="Helical" evidence="8">
    <location>
        <begin position="377"/>
        <end position="397"/>
    </location>
</feature>
<evidence type="ECO:0000256" key="1">
    <source>
        <dbReference type="ARBA" id="ARBA00004141"/>
    </source>
</evidence>
<dbReference type="GO" id="GO:0046872">
    <property type="term" value="F:metal ion binding"/>
    <property type="evidence" value="ECO:0007669"/>
    <property type="project" value="UniProtKB-KW"/>
</dbReference>
<evidence type="ECO:0000256" key="5">
    <source>
        <dbReference type="ARBA" id="ARBA00023136"/>
    </source>
</evidence>
<dbReference type="GO" id="GO:0038023">
    <property type="term" value="F:signaling receptor activity"/>
    <property type="evidence" value="ECO:0007669"/>
    <property type="project" value="TreeGrafter"/>
</dbReference>
<keyword evidence="4 8" id="KW-1133">Transmembrane helix</keyword>
<dbReference type="EMBL" id="ATMH01003328">
    <property type="protein sequence ID" value="EPY31692.1"/>
    <property type="molecule type" value="Genomic_DNA"/>
</dbReference>
<feature type="compositionally biased region" description="Basic and acidic residues" evidence="7">
    <location>
        <begin position="82"/>
        <end position="103"/>
    </location>
</feature>
<keyword evidence="9" id="KW-0675">Receptor</keyword>
<evidence type="ECO:0000256" key="4">
    <source>
        <dbReference type="ARBA" id="ARBA00022989"/>
    </source>
</evidence>
<evidence type="ECO:0000256" key="8">
    <source>
        <dbReference type="SAM" id="Phobius"/>
    </source>
</evidence>
<dbReference type="OrthoDB" id="529367at2759"/>
<comment type="similarity">
    <text evidence="2">Belongs to the ADIPOR family.</text>
</comment>
<feature type="transmembrane region" description="Helical" evidence="8">
    <location>
        <begin position="278"/>
        <end position="296"/>
    </location>
</feature>
<dbReference type="AlphaFoldDB" id="S9ULH6"/>
<proteinExistence type="inferred from homology"/>
<evidence type="ECO:0000256" key="2">
    <source>
        <dbReference type="ARBA" id="ARBA00007018"/>
    </source>
</evidence>
<evidence type="ECO:0000256" key="3">
    <source>
        <dbReference type="ARBA" id="ARBA00022692"/>
    </source>
</evidence>
<keyword evidence="10" id="KW-1185">Reference proteome</keyword>
<accession>S9ULH6</accession>
<name>S9ULH6_9TRYP</name>
<feature type="transmembrane region" description="Helical" evidence="8">
    <location>
        <begin position="151"/>
        <end position="174"/>
    </location>
</feature>
<feature type="binding site" evidence="6">
    <location>
        <position position="230"/>
    </location>
    <ligand>
        <name>Zn(2+)</name>
        <dbReference type="ChEBI" id="CHEBI:29105"/>
    </ligand>
</feature>
<feature type="transmembrane region" description="Helical" evidence="8">
    <location>
        <begin position="308"/>
        <end position="328"/>
    </location>
</feature>
<evidence type="ECO:0000256" key="7">
    <source>
        <dbReference type="SAM" id="MobiDB-lite"/>
    </source>
</evidence>
<keyword evidence="3 8" id="KW-0812">Transmembrane</keyword>
<dbReference type="InterPro" id="IPR004254">
    <property type="entry name" value="AdipoR/HlyIII-related"/>
</dbReference>
<sequence>MTVVLQRCVYKQPFLSLSFSSMIHEKVICHLGADINLYISQYSFLRKGKKMKERRINDTAPQKAPEHGNTRNKNSVVPPMLSKDKPATHDPHRHPDLKPHNNDPDLPLYRIDQIPEYLQDNRYILASYRAYYSTTACIRSIFRLHNETFNIWTHLLGGLYFVYLVIDLFCYLLWPDYQLGNDVTVVMHEEHNKVHSVVREKGKQTSIPFFIFGFFSVGCVACMLCSAYFHTFLCHMSEEHYRVAHAIDYFGITILTVSSFIPFCYYAFVCDPQWGRNYVIMISCFGVVGMLGPFFRHWTSTAFATKKVLFYVCMVGSGIFPTLHLFIFHPHTTEIPVVAGLLQMLIFYGIGVFIYAFKIPEVFSPGTFDVYCGSHQLWHMFVLAAALTHFFNTVSMYKKNRWCHHVHSGVTVQQQQKKQITKKCQVSWSVCVLRFSGPFWISCSVFRW</sequence>
<feature type="binding site" evidence="6">
    <location>
        <position position="375"/>
    </location>
    <ligand>
        <name>Zn(2+)</name>
        <dbReference type="ChEBI" id="CHEBI:29105"/>
    </ligand>
</feature>
<organism evidence="9 10">
    <name type="scientific">Strigomonas culicis</name>
    <dbReference type="NCBI Taxonomy" id="28005"/>
    <lineage>
        <taxon>Eukaryota</taxon>
        <taxon>Discoba</taxon>
        <taxon>Euglenozoa</taxon>
        <taxon>Kinetoplastea</taxon>
        <taxon>Metakinetoplastina</taxon>
        <taxon>Trypanosomatida</taxon>
        <taxon>Trypanosomatidae</taxon>
        <taxon>Strigomonadinae</taxon>
        <taxon>Strigomonas</taxon>
    </lineage>
</organism>
<feature type="transmembrane region" description="Helical" evidence="8">
    <location>
        <begin position="249"/>
        <end position="269"/>
    </location>
</feature>
<dbReference type="Proteomes" id="UP000015354">
    <property type="component" value="Unassembled WGS sequence"/>
</dbReference>
<evidence type="ECO:0000313" key="10">
    <source>
        <dbReference type="Proteomes" id="UP000015354"/>
    </source>
</evidence>
<feature type="binding site" evidence="6">
    <location>
        <position position="379"/>
    </location>
    <ligand>
        <name>Zn(2+)</name>
        <dbReference type="ChEBI" id="CHEBI:29105"/>
    </ligand>
</feature>
<feature type="transmembrane region" description="Helical" evidence="8">
    <location>
        <begin position="335"/>
        <end position="357"/>
    </location>
</feature>
<comment type="subcellular location">
    <subcellularLocation>
        <location evidence="1">Membrane</location>
        <topology evidence="1">Multi-pass membrane protein</topology>
    </subcellularLocation>
</comment>